<dbReference type="Proteomes" id="UP000886653">
    <property type="component" value="Unassembled WGS sequence"/>
</dbReference>
<organism evidence="3 4">
    <name type="scientific">Cronartium quercuum f. sp. fusiforme G11</name>
    <dbReference type="NCBI Taxonomy" id="708437"/>
    <lineage>
        <taxon>Eukaryota</taxon>
        <taxon>Fungi</taxon>
        <taxon>Dikarya</taxon>
        <taxon>Basidiomycota</taxon>
        <taxon>Pucciniomycotina</taxon>
        <taxon>Pucciniomycetes</taxon>
        <taxon>Pucciniales</taxon>
        <taxon>Coleosporiaceae</taxon>
        <taxon>Cronartium</taxon>
    </lineage>
</organism>
<dbReference type="EMBL" id="MU167234">
    <property type="protein sequence ID" value="KAG0148666.1"/>
    <property type="molecule type" value="Genomic_DNA"/>
</dbReference>
<evidence type="ECO:0000256" key="1">
    <source>
        <dbReference type="SAM" id="MobiDB-lite"/>
    </source>
</evidence>
<comment type="caution">
    <text evidence="3">The sequence shown here is derived from an EMBL/GenBank/DDBJ whole genome shotgun (WGS) entry which is preliminary data.</text>
</comment>
<evidence type="ECO:0000313" key="4">
    <source>
        <dbReference type="Proteomes" id="UP000886653"/>
    </source>
</evidence>
<name>A0A9P6NSB7_9BASI</name>
<keyword evidence="4" id="KW-1185">Reference proteome</keyword>
<feature type="compositionally biased region" description="Polar residues" evidence="1">
    <location>
        <begin position="1"/>
        <end position="10"/>
    </location>
</feature>
<proteinExistence type="predicted"/>
<feature type="region of interest" description="Disordered" evidence="1">
    <location>
        <begin position="1"/>
        <end position="56"/>
    </location>
</feature>
<evidence type="ECO:0000313" key="3">
    <source>
        <dbReference type="EMBL" id="KAG0148666.1"/>
    </source>
</evidence>
<protein>
    <submittedName>
        <fullName evidence="3">Uncharacterized protein</fullName>
    </submittedName>
</protein>
<gene>
    <name evidence="2" type="ORF">CROQUDRAFT_384324</name>
    <name evidence="3" type="ORF">CROQUDRAFT_384532</name>
</gene>
<dbReference type="EMBL" id="MU167234">
    <property type="protein sequence ID" value="KAG0148662.1"/>
    <property type="molecule type" value="Genomic_DNA"/>
</dbReference>
<evidence type="ECO:0000313" key="2">
    <source>
        <dbReference type="EMBL" id="KAG0148662.1"/>
    </source>
</evidence>
<dbReference type="AlphaFoldDB" id="A0A9P6NSB7"/>
<feature type="compositionally biased region" description="Polar residues" evidence="1">
    <location>
        <begin position="23"/>
        <end position="36"/>
    </location>
</feature>
<sequence length="56" mass="6528">MLASPFNTQEVELYTRPKPIDVQSIQKEQSQPSNRWLHTHNHHQKTNKKGNYGATL</sequence>
<reference evidence="3" key="1">
    <citation type="submission" date="2013-11" db="EMBL/GenBank/DDBJ databases">
        <title>Genome sequence of the fusiform rust pathogen reveals effectors for host alternation and coevolution with pine.</title>
        <authorList>
            <consortium name="DOE Joint Genome Institute"/>
            <person name="Smith K."/>
            <person name="Pendleton A."/>
            <person name="Kubisiak T."/>
            <person name="Anderson C."/>
            <person name="Salamov A."/>
            <person name="Aerts A."/>
            <person name="Riley R."/>
            <person name="Clum A."/>
            <person name="Lindquist E."/>
            <person name="Ence D."/>
            <person name="Campbell M."/>
            <person name="Kronenberg Z."/>
            <person name="Feau N."/>
            <person name="Dhillon B."/>
            <person name="Hamelin R."/>
            <person name="Burleigh J."/>
            <person name="Smith J."/>
            <person name="Yandell M."/>
            <person name="Nelson C."/>
            <person name="Grigoriev I."/>
            <person name="Davis J."/>
        </authorList>
    </citation>
    <scope>NUCLEOTIDE SEQUENCE</scope>
    <source>
        <strain evidence="3">G11</strain>
    </source>
</reference>
<feature type="compositionally biased region" description="Basic residues" evidence="1">
    <location>
        <begin position="37"/>
        <end position="48"/>
    </location>
</feature>
<accession>A0A9P6NSB7</accession>